<keyword evidence="6" id="KW-1185">Reference proteome</keyword>
<evidence type="ECO:0000256" key="1">
    <source>
        <dbReference type="ARBA" id="ARBA00009636"/>
    </source>
</evidence>
<protein>
    <submittedName>
        <fullName evidence="7">Tubulin domain-containing protein</fullName>
    </submittedName>
</protein>
<reference evidence="5 6" key="2">
    <citation type="submission" date="2018-11" db="EMBL/GenBank/DDBJ databases">
        <authorList>
            <consortium name="Pathogen Informatics"/>
        </authorList>
    </citation>
    <scope>NUCLEOTIDE SEQUENCE [LARGE SCALE GENOMIC DNA]</scope>
    <source>
        <strain evidence="5 6">Costa Rica</strain>
    </source>
</reference>
<dbReference type="InterPro" id="IPR000217">
    <property type="entry name" value="Tubulin"/>
</dbReference>
<evidence type="ECO:0000313" key="7">
    <source>
        <dbReference type="WBParaSite" id="ACOC_0000840701-mRNA-1"/>
    </source>
</evidence>
<keyword evidence="3" id="KW-0547">Nucleotide-binding</keyword>
<dbReference type="GO" id="GO:0007017">
    <property type="term" value="P:microtubule-based process"/>
    <property type="evidence" value="ECO:0007669"/>
    <property type="project" value="InterPro"/>
</dbReference>
<dbReference type="GO" id="GO:0005525">
    <property type="term" value="F:GTP binding"/>
    <property type="evidence" value="ECO:0007669"/>
    <property type="project" value="UniProtKB-KW"/>
</dbReference>
<evidence type="ECO:0000256" key="4">
    <source>
        <dbReference type="ARBA" id="ARBA00023134"/>
    </source>
</evidence>
<reference evidence="7" key="1">
    <citation type="submission" date="2017-02" db="UniProtKB">
        <authorList>
            <consortium name="WormBaseParasite"/>
        </authorList>
    </citation>
    <scope>IDENTIFICATION</scope>
</reference>
<evidence type="ECO:0000313" key="6">
    <source>
        <dbReference type="Proteomes" id="UP000267027"/>
    </source>
</evidence>
<dbReference type="WBParaSite" id="ACOC_0000840701-mRNA-1">
    <property type="protein sequence ID" value="ACOC_0000840701-mRNA-1"/>
    <property type="gene ID" value="ACOC_0000840701"/>
</dbReference>
<dbReference type="GO" id="GO:0005874">
    <property type="term" value="C:microtubule"/>
    <property type="evidence" value="ECO:0007669"/>
    <property type="project" value="UniProtKB-KW"/>
</dbReference>
<organism evidence="7">
    <name type="scientific">Angiostrongylus costaricensis</name>
    <name type="common">Nematode worm</name>
    <dbReference type="NCBI Taxonomy" id="334426"/>
    <lineage>
        <taxon>Eukaryota</taxon>
        <taxon>Metazoa</taxon>
        <taxon>Ecdysozoa</taxon>
        <taxon>Nematoda</taxon>
        <taxon>Chromadorea</taxon>
        <taxon>Rhabditida</taxon>
        <taxon>Rhabditina</taxon>
        <taxon>Rhabditomorpha</taxon>
        <taxon>Strongyloidea</taxon>
        <taxon>Metastrongylidae</taxon>
        <taxon>Angiostrongylus</taxon>
    </lineage>
</organism>
<evidence type="ECO:0000256" key="2">
    <source>
        <dbReference type="ARBA" id="ARBA00022701"/>
    </source>
</evidence>
<evidence type="ECO:0000313" key="5">
    <source>
        <dbReference type="EMBL" id="VDM59993.1"/>
    </source>
</evidence>
<dbReference type="AlphaFoldDB" id="A0A0R3PS43"/>
<dbReference type="SUPFAM" id="SSF55307">
    <property type="entry name" value="Tubulin C-terminal domain-like"/>
    <property type="match status" value="1"/>
</dbReference>
<gene>
    <name evidence="5" type="ORF">ACOC_LOCUS8408</name>
</gene>
<dbReference type="OrthoDB" id="1662883at2759"/>
<dbReference type="Gene3D" id="3.40.50.1440">
    <property type="entry name" value="Tubulin/FtsZ, GTPase domain"/>
    <property type="match status" value="2"/>
</dbReference>
<proteinExistence type="inferred from homology"/>
<keyword evidence="2" id="KW-0493">Microtubule</keyword>
<comment type="similarity">
    <text evidence="1">Belongs to the tubulin family.</text>
</comment>
<dbReference type="Proteomes" id="UP000267027">
    <property type="component" value="Unassembled WGS sequence"/>
</dbReference>
<name>A0A0R3PS43_ANGCS</name>
<evidence type="ECO:0000256" key="3">
    <source>
        <dbReference type="ARBA" id="ARBA00022741"/>
    </source>
</evidence>
<dbReference type="InterPro" id="IPR017975">
    <property type="entry name" value="Tubulin_CS"/>
</dbReference>
<keyword evidence="4" id="KW-0342">GTP-binding</keyword>
<dbReference type="PROSITE" id="PS00227">
    <property type="entry name" value="TUBULIN"/>
    <property type="match status" value="1"/>
</dbReference>
<dbReference type="SUPFAM" id="SSF52490">
    <property type="entry name" value="Tubulin nucleotide-binding domain-like"/>
    <property type="match status" value="1"/>
</dbReference>
<accession>A0A0R3PS43</accession>
<dbReference type="STRING" id="334426.A0A0R3PS43"/>
<dbReference type="InterPro" id="IPR008280">
    <property type="entry name" value="Tub_FtsZ_C"/>
</dbReference>
<dbReference type="PANTHER" id="PTHR11588">
    <property type="entry name" value="TUBULIN"/>
    <property type="match status" value="1"/>
</dbReference>
<sequence length="95" mass="10322">MTHSLGGGTGSGMGTLLMAKAREEYSDRAALYDICLRTLKLGTPTYGDLNHLLSSDMSSLNTDLLKLAVNMMPFLRLHFLITGFAPLSSRVSEEV</sequence>
<dbReference type="EMBL" id="UYYA01004153">
    <property type="protein sequence ID" value="VDM59993.1"/>
    <property type="molecule type" value="Genomic_DNA"/>
</dbReference>
<dbReference type="InterPro" id="IPR036525">
    <property type="entry name" value="Tubulin/FtsZ_GTPase_sf"/>
</dbReference>